<keyword evidence="6" id="KW-0902">Two-component regulatory system</keyword>
<dbReference type="EC" id="2.7.13.3" evidence="2"/>
<dbReference type="Gene3D" id="3.30.450.20">
    <property type="entry name" value="PAS domain"/>
    <property type="match status" value="1"/>
</dbReference>
<dbReference type="CDD" id="cd00082">
    <property type="entry name" value="HisKA"/>
    <property type="match status" value="1"/>
</dbReference>
<dbReference type="Pfam" id="PF00512">
    <property type="entry name" value="HisKA"/>
    <property type="match status" value="1"/>
</dbReference>
<dbReference type="Gene3D" id="3.30.565.10">
    <property type="entry name" value="Histidine kinase-like ATPase, C-terminal domain"/>
    <property type="match status" value="1"/>
</dbReference>
<dbReference type="InterPro" id="IPR003661">
    <property type="entry name" value="HisK_dim/P_dom"/>
</dbReference>
<evidence type="ECO:0000256" key="5">
    <source>
        <dbReference type="ARBA" id="ARBA00022777"/>
    </source>
</evidence>
<reference evidence="8 9" key="1">
    <citation type="submission" date="2020-08" db="EMBL/GenBank/DDBJ databases">
        <title>Genomic Encyclopedia of Type Strains, Phase IV (KMG-IV): sequencing the most valuable type-strain genomes for metagenomic binning, comparative biology and taxonomic classification.</title>
        <authorList>
            <person name="Goeker M."/>
        </authorList>
    </citation>
    <scope>NUCLEOTIDE SEQUENCE [LARGE SCALE GENOMIC DNA]</scope>
    <source>
        <strain evidence="8 9">DSM 4737</strain>
    </source>
</reference>
<evidence type="ECO:0000313" key="9">
    <source>
        <dbReference type="Proteomes" id="UP000545037"/>
    </source>
</evidence>
<evidence type="ECO:0000256" key="2">
    <source>
        <dbReference type="ARBA" id="ARBA00012438"/>
    </source>
</evidence>
<dbReference type="InterPro" id="IPR036097">
    <property type="entry name" value="HisK_dim/P_sf"/>
</dbReference>
<evidence type="ECO:0000313" key="8">
    <source>
        <dbReference type="EMBL" id="MBB5744663.1"/>
    </source>
</evidence>
<dbReference type="Pfam" id="PF12860">
    <property type="entry name" value="PAS_7"/>
    <property type="match status" value="2"/>
</dbReference>
<dbReference type="PRINTS" id="PR00344">
    <property type="entry name" value="BCTRLSENSOR"/>
</dbReference>
<name>A0A7W9CFT6_9CAUL</name>
<gene>
    <name evidence="8" type="ORF">GGR13_000235</name>
</gene>
<keyword evidence="5" id="KW-0418">Kinase</keyword>
<dbReference type="InterPro" id="IPR035965">
    <property type="entry name" value="PAS-like_dom_sf"/>
</dbReference>
<dbReference type="PANTHER" id="PTHR43711">
    <property type="entry name" value="TWO-COMPONENT HISTIDINE KINASE"/>
    <property type="match status" value="1"/>
</dbReference>
<dbReference type="SUPFAM" id="SSF47384">
    <property type="entry name" value="Homodimeric domain of signal transducing histidine kinase"/>
    <property type="match status" value="1"/>
</dbReference>
<dbReference type="PANTHER" id="PTHR43711:SF1">
    <property type="entry name" value="HISTIDINE KINASE 1"/>
    <property type="match status" value="1"/>
</dbReference>
<accession>A0A7W9CFT6</accession>
<dbReference type="Gene3D" id="1.10.287.130">
    <property type="match status" value="1"/>
</dbReference>
<dbReference type="InterPro" id="IPR036890">
    <property type="entry name" value="HATPase_C_sf"/>
</dbReference>
<protein>
    <recommendedName>
        <fullName evidence="2">histidine kinase</fullName>
        <ecNumber evidence="2">2.7.13.3</ecNumber>
    </recommendedName>
</protein>
<dbReference type="InterPro" id="IPR004358">
    <property type="entry name" value="Sig_transdc_His_kin-like_C"/>
</dbReference>
<dbReference type="GO" id="GO:0000155">
    <property type="term" value="F:phosphorelay sensor kinase activity"/>
    <property type="evidence" value="ECO:0007669"/>
    <property type="project" value="InterPro"/>
</dbReference>
<comment type="caution">
    <text evidence="8">The sequence shown here is derived from an EMBL/GenBank/DDBJ whole genome shotgun (WGS) entry which is preliminary data.</text>
</comment>
<feature type="domain" description="Histidine kinase" evidence="7">
    <location>
        <begin position="566"/>
        <end position="777"/>
    </location>
</feature>
<dbReference type="SMART" id="SM00388">
    <property type="entry name" value="HisKA"/>
    <property type="match status" value="1"/>
</dbReference>
<evidence type="ECO:0000256" key="4">
    <source>
        <dbReference type="ARBA" id="ARBA00022679"/>
    </source>
</evidence>
<evidence type="ECO:0000256" key="6">
    <source>
        <dbReference type="ARBA" id="ARBA00023012"/>
    </source>
</evidence>
<evidence type="ECO:0000256" key="3">
    <source>
        <dbReference type="ARBA" id="ARBA00022553"/>
    </source>
</evidence>
<sequence length="792" mass="85468">MVTESGVSGLDGMAEADIAYVAAAGAAGLALSVSAWAWRFRNRLSAREEALEREATTTAALLADRDGALGAFDDVRIALGPDGQALTLLGAPHAVMVARTALTHTGISDLDVSDAEALVQSIRTLHGPSLDALAHTGEPCDLRIETAAGAWSVEGRSVGAAAWIRLAPLKASARVVDAGLGVLADTSPSPTWVTDATGELVWANRAWLAEVKATTLDEAKAANMSFDRGADQMVGEAGRLGIRQEGFRWTAGEGRRRAWKIVAEPLIGGGGAVLTFAIDMTEAEETRDTLRRHVEAHDETLNHLADAVAIFGPAKRLAFHNTAFQALFNIDPAWLDERPTHAELLDRLRQKRQLPEVIDYAGWKARELEFYGASEAAPDDSWSLPDGRTLRVVRQPHPLGGILLLFSDMTNEMQLRSRYNAQIQVQTATLDKLNDAVAVFGSDGRLRLHNEAFETFWSLSSDRLVEAEDFDAVAELCKSVLPDPGLWLGLKARVADPDPESRIAVSGEGRTTDGRVAAWQTRPLPDGATLVAFSDVTARRELEQALAQRETALEESQALKREFVGSVSYELRTPLTTIVGYSELLEVMGDLNERGRQHAGAIRTAASQLARSIDDVLDMAQIDAGEMELSLEDVRMRDVFADAVERFRPRVEGRGAVLKAACPKTLPTIRADPRRVTQAIDHLLENATRAVSDGGEVRLIAVATASEVRVRVEDTGRGIPYHLQAHVFDRFVRRDRGGPGVGLALVKALVELHGGWAEVESEPGKGAAFILHLPVEAVGRAVAPELGLKATA</sequence>
<evidence type="ECO:0000259" key="7">
    <source>
        <dbReference type="PROSITE" id="PS50109"/>
    </source>
</evidence>
<comment type="catalytic activity">
    <reaction evidence="1">
        <text>ATP + protein L-histidine = ADP + protein N-phospho-L-histidine.</text>
        <dbReference type="EC" id="2.7.13.3"/>
    </reaction>
</comment>
<organism evidence="8 9">
    <name type="scientific">Brevundimonas variabilis</name>
    <dbReference type="NCBI Taxonomy" id="74312"/>
    <lineage>
        <taxon>Bacteria</taxon>
        <taxon>Pseudomonadati</taxon>
        <taxon>Pseudomonadota</taxon>
        <taxon>Alphaproteobacteria</taxon>
        <taxon>Caulobacterales</taxon>
        <taxon>Caulobacteraceae</taxon>
        <taxon>Brevundimonas</taxon>
    </lineage>
</organism>
<proteinExistence type="predicted"/>
<dbReference type="InterPro" id="IPR005467">
    <property type="entry name" value="His_kinase_dom"/>
</dbReference>
<dbReference type="InterPro" id="IPR050736">
    <property type="entry name" value="Sensor_HK_Regulatory"/>
</dbReference>
<dbReference type="AlphaFoldDB" id="A0A7W9CFT6"/>
<dbReference type="PROSITE" id="PS50109">
    <property type="entry name" value="HIS_KIN"/>
    <property type="match status" value="1"/>
</dbReference>
<keyword evidence="9" id="KW-1185">Reference proteome</keyword>
<dbReference type="SMART" id="SM00387">
    <property type="entry name" value="HATPase_c"/>
    <property type="match status" value="1"/>
</dbReference>
<dbReference type="SUPFAM" id="SSF55874">
    <property type="entry name" value="ATPase domain of HSP90 chaperone/DNA topoisomerase II/histidine kinase"/>
    <property type="match status" value="1"/>
</dbReference>
<keyword evidence="3" id="KW-0597">Phosphoprotein</keyword>
<dbReference type="SUPFAM" id="SSF55785">
    <property type="entry name" value="PYP-like sensor domain (PAS domain)"/>
    <property type="match status" value="2"/>
</dbReference>
<dbReference type="Pfam" id="PF02518">
    <property type="entry name" value="HATPase_c"/>
    <property type="match status" value="1"/>
</dbReference>
<dbReference type="Proteomes" id="UP000545037">
    <property type="component" value="Unassembled WGS sequence"/>
</dbReference>
<evidence type="ECO:0000256" key="1">
    <source>
        <dbReference type="ARBA" id="ARBA00000085"/>
    </source>
</evidence>
<keyword evidence="4" id="KW-0808">Transferase</keyword>
<dbReference type="EMBL" id="JACHOR010000001">
    <property type="protein sequence ID" value="MBB5744663.1"/>
    <property type="molecule type" value="Genomic_DNA"/>
</dbReference>
<dbReference type="InterPro" id="IPR003594">
    <property type="entry name" value="HATPase_dom"/>
</dbReference>